<dbReference type="EMBL" id="CACSIO010000045">
    <property type="protein sequence ID" value="CAA0122911.1"/>
    <property type="molecule type" value="Genomic_DNA"/>
</dbReference>
<dbReference type="Pfam" id="PF13401">
    <property type="entry name" value="AAA_22"/>
    <property type="match status" value="1"/>
</dbReference>
<dbReference type="OrthoDB" id="9797061at2"/>
<evidence type="ECO:0000313" key="2">
    <source>
        <dbReference type="EMBL" id="CAA0097776.1"/>
    </source>
</evidence>
<name>A0A5S9P3S2_9GAMM</name>
<dbReference type="InterPro" id="IPR049945">
    <property type="entry name" value="AAA_22"/>
</dbReference>
<dbReference type="EMBL" id="CACSIO010000004">
    <property type="protein sequence ID" value="CAA0097776.1"/>
    <property type="molecule type" value="Genomic_DNA"/>
</dbReference>
<keyword evidence="4" id="KW-1185">Reference proteome</keyword>
<dbReference type="Gene3D" id="3.40.50.300">
    <property type="entry name" value="P-loop containing nucleotide triphosphate hydrolases"/>
    <property type="match status" value="1"/>
</dbReference>
<dbReference type="GO" id="GO:0016887">
    <property type="term" value="F:ATP hydrolysis activity"/>
    <property type="evidence" value="ECO:0007669"/>
    <property type="project" value="InterPro"/>
</dbReference>
<evidence type="ECO:0000259" key="1">
    <source>
        <dbReference type="Pfam" id="PF13401"/>
    </source>
</evidence>
<proteinExistence type="predicted"/>
<dbReference type="SUPFAM" id="SSF52540">
    <property type="entry name" value="P-loop containing nucleoside triphosphate hydrolases"/>
    <property type="match status" value="1"/>
</dbReference>
<organism evidence="2 4">
    <name type="scientific">BD1-7 clade bacterium</name>
    <dbReference type="NCBI Taxonomy" id="2029982"/>
    <lineage>
        <taxon>Bacteria</taxon>
        <taxon>Pseudomonadati</taxon>
        <taxon>Pseudomonadota</taxon>
        <taxon>Gammaproteobacteria</taxon>
        <taxon>Cellvibrionales</taxon>
        <taxon>Spongiibacteraceae</taxon>
        <taxon>BD1-7 clade</taxon>
    </lineage>
</organism>
<protein>
    <recommendedName>
        <fullName evidence="1">ORC1/DEAH AAA+ ATPase domain-containing protein</fullName>
    </recommendedName>
</protein>
<gene>
    <name evidence="3" type="ORF">OPDIPICF_02722</name>
    <name evidence="2" type="ORF">OPDIPICF_04142</name>
</gene>
<feature type="domain" description="ORC1/DEAH AAA+ ATPase" evidence="1">
    <location>
        <begin position="30"/>
        <end position="142"/>
    </location>
</feature>
<evidence type="ECO:0000313" key="4">
    <source>
        <dbReference type="Proteomes" id="UP000441399"/>
    </source>
</evidence>
<dbReference type="Proteomes" id="UP000441399">
    <property type="component" value="Unassembled WGS sequence"/>
</dbReference>
<accession>A0A5S9P3S2</accession>
<sequence length="239" mass="26390">MTINSIAGITNVALCNQAIEHAQERAPSLPGIVVFHGHSGLGKSFAASFAANRHRAYYIQCKSTWTRKAFLEAILKDMGIPPAKNLASMTDQICEELMLSNRPLIIDEADYLADKNRIMMVMDLYEGSQAAIMLIGEERLPAKLSTFEKIHNRILQWVPAVPCELDDVAQLAGIYAPNINIDLALMENLHRATKGVTRRICVNLDNIAAFAKDEGINAINLHNYTEPFFTGQAPRGRAA</sequence>
<reference evidence="2 4" key="1">
    <citation type="submission" date="2019-11" db="EMBL/GenBank/DDBJ databases">
        <authorList>
            <person name="Holert J."/>
        </authorList>
    </citation>
    <scope>NUCLEOTIDE SEQUENCE [LARGE SCALE GENOMIC DNA]</scope>
    <source>
        <strain evidence="2">SB11_3</strain>
    </source>
</reference>
<dbReference type="InterPro" id="IPR027417">
    <property type="entry name" value="P-loop_NTPase"/>
</dbReference>
<evidence type="ECO:0000313" key="3">
    <source>
        <dbReference type="EMBL" id="CAA0122911.1"/>
    </source>
</evidence>
<dbReference type="AlphaFoldDB" id="A0A5S9P3S2"/>